<name>I3S9H0_MEDTR</name>
<accession>I3S9H0</accession>
<proteinExistence type="evidence at transcript level"/>
<dbReference type="EMBL" id="BT137117">
    <property type="protein sequence ID" value="AFK36912.1"/>
    <property type="molecule type" value="mRNA"/>
</dbReference>
<evidence type="ECO:0000313" key="1">
    <source>
        <dbReference type="EMBL" id="AFK36912.1"/>
    </source>
</evidence>
<protein>
    <submittedName>
        <fullName evidence="1">Uncharacterized protein</fullName>
    </submittedName>
</protein>
<sequence length="14" mass="1637">MLCQTSRCHKTLES</sequence>
<reference evidence="1" key="1">
    <citation type="submission" date="2012-05" db="EMBL/GenBank/DDBJ databases">
        <authorList>
            <person name="Krishnakumar V."/>
            <person name="Cheung F."/>
            <person name="Xiao Y."/>
            <person name="Chan A."/>
            <person name="Moskal W.A."/>
            <person name="Town C.D."/>
        </authorList>
    </citation>
    <scope>NUCLEOTIDE SEQUENCE</scope>
</reference>
<organism evidence="1">
    <name type="scientific">Medicago truncatula</name>
    <name type="common">Barrel medic</name>
    <name type="synonym">Medicago tribuloides</name>
    <dbReference type="NCBI Taxonomy" id="3880"/>
    <lineage>
        <taxon>Eukaryota</taxon>
        <taxon>Viridiplantae</taxon>
        <taxon>Streptophyta</taxon>
        <taxon>Embryophyta</taxon>
        <taxon>Tracheophyta</taxon>
        <taxon>Spermatophyta</taxon>
        <taxon>Magnoliopsida</taxon>
        <taxon>eudicotyledons</taxon>
        <taxon>Gunneridae</taxon>
        <taxon>Pentapetalae</taxon>
        <taxon>rosids</taxon>
        <taxon>fabids</taxon>
        <taxon>Fabales</taxon>
        <taxon>Fabaceae</taxon>
        <taxon>Papilionoideae</taxon>
        <taxon>50 kb inversion clade</taxon>
        <taxon>NPAAA clade</taxon>
        <taxon>Hologalegina</taxon>
        <taxon>IRL clade</taxon>
        <taxon>Trifolieae</taxon>
        <taxon>Medicago</taxon>
    </lineage>
</organism>